<name>A0A7Z0MPQ4_9GAMM</name>
<protein>
    <submittedName>
        <fullName evidence="1">Uncharacterized protein</fullName>
    </submittedName>
</protein>
<gene>
    <name evidence="1" type="ORF">H0A75_08720</name>
</gene>
<dbReference type="AlphaFoldDB" id="A0A7Z0MPQ4"/>
<dbReference type="Proteomes" id="UP000537890">
    <property type="component" value="Unassembled WGS sequence"/>
</dbReference>
<accession>A0A7Z0MPQ4</accession>
<proteinExistence type="predicted"/>
<sequence>MHQNSNGGKKNGRFNIQKFIVLYGKDVMNWEEAFTAGKKVQLGEKIGHMQSAG</sequence>
<evidence type="ECO:0000313" key="1">
    <source>
        <dbReference type="EMBL" id="NYT47609.1"/>
    </source>
</evidence>
<reference evidence="1 2" key="1">
    <citation type="submission" date="2020-05" db="EMBL/GenBank/DDBJ databases">
        <title>Horizontal transmission and recombination maintain forever young bacterial symbiont genomes.</title>
        <authorList>
            <person name="Russell S.L."/>
            <person name="Pepper-Tunick E."/>
            <person name="Svedberg J."/>
            <person name="Byrne A."/>
            <person name="Ruelas Castillo J."/>
            <person name="Vollmers C."/>
            <person name="Beinart R.A."/>
            <person name="Corbett-Detig R."/>
        </authorList>
    </citation>
    <scope>NUCLEOTIDE SEQUENCE [LARGE SCALE GENOMIC DNA]</scope>
    <source>
        <strain evidence="1">4727-3</strain>
    </source>
</reference>
<dbReference type="EMBL" id="JACCHS010000189">
    <property type="protein sequence ID" value="NYT47609.1"/>
    <property type="molecule type" value="Genomic_DNA"/>
</dbReference>
<organism evidence="1 2">
    <name type="scientific">Candidatus Methanofishera endochildressiae</name>
    <dbReference type="NCBI Taxonomy" id="2738884"/>
    <lineage>
        <taxon>Bacteria</taxon>
        <taxon>Pseudomonadati</taxon>
        <taxon>Pseudomonadota</taxon>
        <taxon>Gammaproteobacteria</taxon>
        <taxon>Candidatus Methanofishera</taxon>
    </lineage>
</organism>
<evidence type="ECO:0000313" key="2">
    <source>
        <dbReference type="Proteomes" id="UP000537890"/>
    </source>
</evidence>
<comment type="caution">
    <text evidence="1">The sequence shown here is derived from an EMBL/GenBank/DDBJ whole genome shotgun (WGS) entry which is preliminary data.</text>
</comment>